<dbReference type="EMBL" id="UINC01058050">
    <property type="protein sequence ID" value="SVB79882.1"/>
    <property type="molecule type" value="Genomic_DNA"/>
</dbReference>
<organism evidence="1">
    <name type="scientific">marine metagenome</name>
    <dbReference type="NCBI Taxonomy" id="408172"/>
    <lineage>
        <taxon>unclassified sequences</taxon>
        <taxon>metagenomes</taxon>
        <taxon>ecological metagenomes</taxon>
    </lineage>
</organism>
<proteinExistence type="predicted"/>
<reference evidence="1" key="1">
    <citation type="submission" date="2018-05" db="EMBL/GenBank/DDBJ databases">
        <authorList>
            <person name="Lanie J.A."/>
            <person name="Ng W.-L."/>
            <person name="Kazmierczak K.M."/>
            <person name="Andrzejewski T.M."/>
            <person name="Davidsen T.M."/>
            <person name="Wayne K.J."/>
            <person name="Tettelin H."/>
            <person name="Glass J.I."/>
            <person name="Rusch D."/>
            <person name="Podicherti R."/>
            <person name="Tsui H.-C.T."/>
            <person name="Winkler M.E."/>
        </authorList>
    </citation>
    <scope>NUCLEOTIDE SEQUENCE</scope>
</reference>
<dbReference type="AlphaFoldDB" id="A0A382GYE3"/>
<accession>A0A382GYE3</accession>
<evidence type="ECO:0000313" key="1">
    <source>
        <dbReference type="EMBL" id="SVB79882.1"/>
    </source>
</evidence>
<feature type="non-terminal residue" evidence="1">
    <location>
        <position position="1"/>
    </location>
</feature>
<feature type="non-terminal residue" evidence="1">
    <location>
        <position position="23"/>
    </location>
</feature>
<gene>
    <name evidence="1" type="ORF">METZ01_LOCUS232736</name>
</gene>
<name>A0A382GYE3_9ZZZZ</name>
<protein>
    <submittedName>
        <fullName evidence="1">Uncharacterized protein</fullName>
    </submittedName>
</protein>
<sequence length="23" mass="2708">KVSIRNLYHRLAHRHPGSPCRPL</sequence>